<organism evidence="2 3">
    <name type="scientific">Sutcliffiella cohnii</name>
    <dbReference type="NCBI Taxonomy" id="33932"/>
    <lineage>
        <taxon>Bacteria</taxon>
        <taxon>Bacillati</taxon>
        <taxon>Bacillota</taxon>
        <taxon>Bacilli</taxon>
        <taxon>Bacillales</taxon>
        <taxon>Bacillaceae</taxon>
        <taxon>Sutcliffiella</taxon>
    </lineage>
</organism>
<dbReference type="Pfam" id="PF08858">
    <property type="entry name" value="IDEAL"/>
    <property type="match status" value="1"/>
</dbReference>
<sequence length="116" mass="13296">MNTEENFILEIGQLQKGDWVELSQISLGYNPKAKGSVGFVSVVKEDENIAKVVFLKHGNGSRIRRVEWVDIENLSKAEPSLEEVDLHVLIDIALDMNDQEWFMELTERLPKELVGW</sequence>
<dbReference type="Proteomes" id="UP000215224">
    <property type="component" value="Chromosome"/>
</dbReference>
<name>A0A223KU49_9BACI</name>
<dbReference type="STRING" id="1314751.GCA_001591425_00781"/>
<keyword evidence="3" id="KW-1185">Reference proteome</keyword>
<dbReference type="InterPro" id="IPR027393">
    <property type="entry name" value="Virus_scaffolding_prot_C"/>
</dbReference>
<dbReference type="EMBL" id="CP018866">
    <property type="protein sequence ID" value="AST93025.1"/>
    <property type="molecule type" value="Genomic_DNA"/>
</dbReference>
<dbReference type="InterPro" id="IPR014957">
    <property type="entry name" value="IDEAL_dom"/>
</dbReference>
<dbReference type="RefSeq" id="WP_066412400.1">
    <property type="nucleotide sequence ID" value="NZ_CP018866.1"/>
</dbReference>
<evidence type="ECO:0000313" key="3">
    <source>
        <dbReference type="Proteomes" id="UP000215224"/>
    </source>
</evidence>
<gene>
    <name evidence="2" type="ORF">BC6307_18060</name>
</gene>
<reference evidence="2 3" key="1">
    <citation type="submission" date="2016-12" db="EMBL/GenBank/DDBJ databases">
        <title>The whole genome sequencing and assembly of Bacillus cohnii DSM 6307T strain.</title>
        <authorList>
            <person name="Lee Y.-J."/>
            <person name="Yi H."/>
            <person name="Bahn Y.-S."/>
            <person name="Kim J.F."/>
            <person name="Lee D.-W."/>
        </authorList>
    </citation>
    <scope>NUCLEOTIDE SEQUENCE [LARGE SCALE GENOMIC DNA]</scope>
    <source>
        <strain evidence="2 3">DSM 6307</strain>
    </source>
</reference>
<proteinExistence type="predicted"/>
<dbReference type="Gene3D" id="4.10.810.10">
    <property type="entry name" value="Virus Scaffolding Protein, Chain A"/>
    <property type="match status" value="1"/>
</dbReference>
<evidence type="ECO:0000259" key="1">
    <source>
        <dbReference type="SMART" id="SM00914"/>
    </source>
</evidence>
<feature type="domain" description="IDEAL" evidence="1">
    <location>
        <begin position="73"/>
        <end position="109"/>
    </location>
</feature>
<dbReference type="SMART" id="SM00914">
    <property type="entry name" value="IDEAL"/>
    <property type="match status" value="1"/>
</dbReference>
<evidence type="ECO:0000313" key="2">
    <source>
        <dbReference type="EMBL" id="AST93025.1"/>
    </source>
</evidence>
<accession>A0A223KU49</accession>
<protein>
    <recommendedName>
        <fullName evidence="1">IDEAL domain-containing protein</fullName>
    </recommendedName>
</protein>
<dbReference type="KEGG" id="bcoh:BC6307_18060"/>
<dbReference type="AlphaFoldDB" id="A0A223KU49"/>